<comment type="similarity">
    <text evidence="1">Belongs to the protease inhibitor I39 (alpha-2-macroglobulin) family. Bacterial alpha-2-macroglobulin subfamily.</text>
</comment>
<dbReference type="SUPFAM" id="SSF48239">
    <property type="entry name" value="Terpenoid cyclases/Protein prenyltransferases"/>
    <property type="match status" value="1"/>
</dbReference>
<dbReference type="EMBL" id="JBHSDC010000012">
    <property type="protein sequence ID" value="MFC4231892.1"/>
    <property type="molecule type" value="Genomic_DNA"/>
</dbReference>
<name>A0ABV8PY54_9BACT</name>
<evidence type="ECO:0000313" key="3">
    <source>
        <dbReference type="EMBL" id="MFC4231892.1"/>
    </source>
</evidence>
<evidence type="ECO:0000256" key="1">
    <source>
        <dbReference type="ARBA" id="ARBA00010556"/>
    </source>
</evidence>
<dbReference type="InterPro" id="IPR001599">
    <property type="entry name" value="Macroglobln_a2"/>
</dbReference>
<dbReference type="SMART" id="SM01360">
    <property type="entry name" value="A2M"/>
    <property type="match status" value="1"/>
</dbReference>
<dbReference type="PANTHER" id="PTHR40094:SF1">
    <property type="entry name" value="UBIQUITIN DOMAIN-CONTAINING PROTEIN"/>
    <property type="match status" value="1"/>
</dbReference>
<evidence type="ECO:0000259" key="2">
    <source>
        <dbReference type="SMART" id="SM01360"/>
    </source>
</evidence>
<dbReference type="Gene3D" id="2.60.40.1930">
    <property type="match status" value="1"/>
</dbReference>
<comment type="caution">
    <text evidence="3">The sequence shown here is derived from an EMBL/GenBank/DDBJ whole genome shotgun (WGS) entry which is preliminary data.</text>
</comment>
<reference evidence="4" key="1">
    <citation type="journal article" date="2019" name="Int. J. Syst. Evol. Microbiol.">
        <title>The Global Catalogue of Microorganisms (GCM) 10K type strain sequencing project: providing services to taxonomists for standard genome sequencing and annotation.</title>
        <authorList>
            <consortium name="The Broad Institute Genomics Platform"/>
            <consortium name="The Broad Institute Genome Sequencing Center for Infectious Disease"/>
            <person name="Wu L."/>
            <person name="Ma J."/>
        </authorList>
    </citation>
    <scope>NUCLEOTIDE SEQUENCE [LARGE SCALE GENOMIC DNA]</scope>
    <source>
        <strain evidence="4">CECT 8010</strain>
    </source>
</reference>
<keyword evidence="4" id="KW-1185">Reference proteome</keyword>
<dbReference type="SMART" id="SM01419">
    <property type="entry name" value="Thiol-ester_cl"/>
    <property type="match status" value="1"/>
</dbReference>
<sequence>MRLHTLIGLLVSILVFTNLFAQQKPLNLTNNWIEIDTLILAKNQPKAALEKVNQLYIAAKERKDDIQLIKCLIYRIGLEDAVFDNKPNNAIQLLVSEIATSNNETAKSILHSLLASSYWQYYNAHRWQIYNRSKTAVANKQDIETWNADDFGAAISDNFSKSVANATLLQKVSIADYRTIILEGNATKLRSTLYDLLAHEALEYFKTGDYYLTKPSYAFELKDLRALSNANTFITTTFTSSDSTSHLLKSLQLFQQLLEFHSKGVDKNAFVDVDLERIEWVYQNLIGDKATVYLQALTNIIEISCERTAQAYYLLANYYAQLANNYQPFGDTTHRFDKVKALQIIKAGLAKYQQDDEGVNNLKNLQRSIVQPFMSIQTEEVNTPNKPFRALVSFKNVDTLFVRVIKLPKKSNLIDNLHTQDYDALAAMPVVTTFAQPLSTTNDYQQHSVEIKIDALSVGDYVLLTSSSAGFIDTLHKMSKQLLRVSNISYIRNGNDYFVLDRDNGKPLANVKVTITKSDWNNIIKKNETKTVATKITNKNGYFRFVPKDDNYGSYDFAFVTKGDRLQLASSEYLYQSRNSSDDDDEDDIADYEEDNAKVYFFTDRSIYRPGQTVYFKGIAITKDFKTKQAKLLANKDSVLIYLEDANYKNIDSLYLKTNAYGSFAGKFILPQNVLTGEFSIDADDFKRSNISFSVEEYKRPKFYVEFESQKGMYRVNDSITITGFAKAYAGNVVDGAKVKFNVERNARFVYDWLWRNGSKPYSRNKQIADGEIITNAEGKFTVTFKAEPDEAIAAATEPIFDFTVSADVTDINGETRSANKQVSVGYKRLQVNIAAPKLAEADSLQQITISTKNMNGENEPATVSVKIYAIQTPQRLIRKRLWQRADMFVMDKTSYLQSFPNDDYEDELNEKLWPVNSLVFEGDINTSTNTKFQIPNSKLTAGFYKIEATTTDKDGNTIKDERYVQLFNRNATPYPQYNFNYTLNNYTQPNESAAFISGSMAENTFVVSKITRPKLAGKERAIYQYNNYQKGLHNITYKADETDRGDVAISEAFVYNNRVYTNHYNIIVPFSNKTLDISYASFRNKTEPGSKETWTVNIAGNKGEKVAAELLTSMYDASLDQFEKHEWVKPNIWNINYSQQSFTSNNGFKVKSSSENNTYFRDKVLVTSYDKLVKPNNLIRSTRTQFNSMLSGRVAGIEASNSFDDVVVVAVGYATTKKKDITGAVAGIAEDYDKVFTNVDIIDTITGDRILNGRLIKGSKIKTGGITQPRKNFNETAFFFPQLYADTSGNYSFSFTMPEVLTQWKWQTFAHTKDLAFGNNSATITTQKTLMVQANAPRFVREGDNLEFVAKLSNLSDKELTGQVRLELVDASTNVSVDGWFQNMFPTQYFTVGAGQSSAVKFPIQIPFTFNKPLTWRVIATAGNFSDGEENTLPVLSNRMLVTESLPMLIKGDTTQRFVLDKLVNNQSETLTNQSLTVEYTPNPVWTAVQSLPYLIEYPYECAEQTFNRYFANALAAKIIAKQPRIKSVFEQWQKDTTAFTSNLAKNEELKQILLQETPWVLQSENETQQQKNIALLFDVVKMSNSGTAAIDKLQQLQLPSGGFAWFKGGREDRYITNYILAGIGKLKKIAAINTANTAKLETMIGKALAYLDNEIKNDYDNLQRNKVNLQKQQITTTQIQYLYMRSFFSNAITPKDAYNYYYNQAKQFWHVQNTYNTAMIGLALFRNNEQAFVSKHIVPAITQNAVEDTANASVYWKDRSIGFWYASPIEHQCMMLQFLEEVAKQDTIANVSTTIQGAKNWLLLNKQTNHWPTTIATADACYALLNNSNALVNNQQVRIQLGSTPIKISNSQAGTGYVKATIEGSKITPQMGNVTITTSTQSSTSDEFKKVGSIAYGSLYWQYFEDFDNITASASPLSITKKLFVEKNSAAGKVLTPVNDNDALKVGDKVVVQLVLKTDRDMDYVQLKDTRAATMEPVNVLSEYKYQDGLGYYEATKDASTNFFFSSIRKGTYVFEYPVFITHVGTFSIGIANLQCMYAPEFTSHSNGFKIVVTSEP</sequence>
<proteinExistence type="inferred from homology"/>
<dbReference type="RefSeq" id="WP_379013522.1">
    <property type="nucleotide sequence ID" value="NZ_JBHSDC010000012.1"/>
</dbReference>
<organism evidence="3 4">
    <name type="scientific">Parasediminibacterium paludis</name>
    <dbReference type="NCBI Taxonomy" id="908966"/>
    <lineage>
        <taxon>Bacteria</taxon>
        <taxon>Pseudomonadati</taxon>
        <taxon>Bacteroidota</taxon>
        <taxon>Chitinophagia</taxon>
        <taxon>Chitinophagales</taxon>
        <taxon>Chitinophagaceae</taxon>
        <taxon>Parasediminibacterium</taxon>
    </lineage>
</organism>
<dbReference type="InterPro" id="IPR002890">
    <property type="entry name" value="MG2"/>
</dbReference>
<dbReference type="Pfam" id="PF17973">
    <property type="entry name" value="bMG10"/>
    <property type="match status" value="1"/>
</dbReference>
<gene>
    <name evidence="3" type="ORF">ACFOW1_08315</name>
</gene>
<dbReference type="Pfam" id="PF01835">
    <property type="entry name" value="MG2"/>
    <property type="match status" value="1"/>
</dbReference>
<evidence type="ECO:0000313" key="4">
    <source>
        <dbReference type="Proteomes" id="UP001595906"/>
    </source>
</evidence>
<feature type="domain" description="Alpha-2-macroglobulin" evidence="2">
    <location>
        <begin position="1277"/>
        <end position="1367"/>
    </location>
</feature>
<dbReference type="Gene3D" id="1.50.10.20">
    <property type="match status" value="1"/>
</dbReference>
<dbReference type="InterPro" id="IPR008930">
    <property type="entry name" value="Terpenoid_cyclase/PrenylTrfase"/>
</dbReference>
<dbReference type="InterPro" id="IPR041246">
    <property type="entry name" value="Bact_MG10"/>
</dbReference>
<dbReference type="InterPro" id="IPR051802">
    <property type="entry name" value="YfhM-like"/>
</dbReference>
<dbReference type="PANTHER" id="PTHR40094">
    <property type="entry name" value="ALPHA-2-MACROGLOBULIN HOMOLOG"/>
    <property type="match status" value="1"/>
</dbReference>
<protein>
    <submittedName>
        <fullName evidence="3">Alpha-2-macroglobulin</fullName>
    </submittedName>
</protein>
<accession>A0ABV8PY54</accession>
<dbReference type="Pfam" id="PF00207">
    <property type="entry name" value="A2M"/>
    <property type="match status" value="1"/>
</dbReference>
<dbReference type="InterPro" id="IPR047565">
    <property type="entry name" value="Alpha-macroglob_thiol-ester_cl"/>
</dbReference>
<dbReference type="Proteomes" id="UP001595906">
    <property type="component" value="Unassembled WGS sequence"/>
</dbReference>